<evidence type="ECO:0000313" key="4">
    <source>
        <dbReference type="Proteomes" id="UP000598971"/>
    </source>
</evidence>
<comment type="caution">
    <text evidence="3">The sequence shown here is derived from an EMBL/GenBank/DDBJ whole genome shotgun (WGS) entry which is preliminary data.</text>
</comment>
<accession>A0A8J8JV82</accession>
<organism evidence="3 4">
    <name type="scientific">Limnovirga soli</name>
    <dbReference type="NCBI Taxonomy" id="2656915"/>
    <lineage>
        <taxon>Bacteria</taxon>
        <taxon>Pseudomonadati</taxon>
        <taxon>Bacteroidota</taxon>
        <taxon>Chitinophagia</taxon>
        <taxon>Chitinophagales</taxon>
        <taxon>Chitinophagaceae</taxon>
        <taxon>Limnovirga</taxon>
    </lineage>
</organism>
<dbReference type="SUPFAM" id="SSF55961">
    <property type="entry name" value="Bet v1-like"/>
    <property type="match status" value="1"/>
</dbReference>
<protein>
    <submittedName>
        <fullName evidence="3">SRPBCC domain-containing protein</fullName>
    </submittedName>
</protein>
<comment type="similarity">
    <text evidence="1">Belongs to the AHA1 family.</text>
</comment>
<dbReference type="CDD" id="cd07814">
    <property type="entry name" value="SRPBCC_CalC_Aha1-like"/>
    <property type="match status" value="1"/>
</dbReference>
<evidence type="ECO:0000256" key="1">
    <source>
        <dbReference type="ARBA" id="ARBA00006817"/>
    </source>
</evidence>
<evidence type="ECO:0000259" key="2">
    <source>
        <dbReference type="Pfam" id="PF08327"/>
    </source>
</evidence>
<proteinExistence type="inferred from homology"/>
<feature type="domain" description="Activator of Hsp90 ATPase homologue 1/2-like C-terminal" evidence="2">
    <location>
        <begin position="26"/>
        <end position="162"/>
    </location>
</feature>
<keyword evidence="4" id="KW-1185">Reference proteome</keyword>
<dbReference type="InterPro" id="IPR013538">
    <property type="entry name" value="ASHA1/2-like_C"/>
</dbReference>
<dbReference type="InterPro" id="IPR023393">
    <property type="entry name" value="START-like_dom_sf"/>
</dbReference>
<dbReference type="EMBL" id="WHPF01000008">
    <property type="protein sequence ID" value="NNV56344.1"/>
    <property type="molecule type" value="Genomic_DNA"/>
</dbReference>
<dbReference type="Proteomes" id="UP000598971">
    <property type="component" value="Unassembled WGS sequence"/>
</dbReference>
<dbReference type="AlphaFoldDB" id="A0A8J8JV82"/>
<dbReference type="Pfam" id="PF08327">
    <property type="entry name" value="AHSA1"/>
    <property type="match status" value="1"/>
</dbReference>
<sequence>MTSNLLFDFTVDKTANTIFIHREFAAPLALVWDAFTKPDILDQWGAPAPFTAHTIYMNFIVGGRRFYKMVSPEGLEHYSVQDYTVITPMSNLQYISGFSDKDEQVNPAFYGSINNLNFSEANGITMVSITIQYTSLAILEMMVEKGFKEGFTLTMSNLEKLLARL</sequence>
<dbReference type="RefSeq" id="WP_171608283.1">
    <property type="nucleotide sequence ID" value="NZ_WHPF01000008.1"/>
</dbReference>
<gene>
    <name evidence="3" type="ORF">GD597_12810</name>
</gene>
<name>A0A8J8JV82_9BACT</name>
<reference evidence="3" key="1">
    <citation type="submission" date="2019-10" db="EMBL/GenBank/DDBJ databases">
        <title>Draft genome sequence of Panacibacter sp. KCS-6.</title>
        <authorList>
            <person name="Yim K.J."/>
        </authorList>
    </citation>
    <scope>NUCLEOTIDE SEQUENCE</scope>
    <source>
        <strain evidence="3">KCS-6</strain>
    </source>
</reference>
<dbReference type="Gene3D" id="3.30.530.20">
    <property type="match status" value="1"/>
</dbReference>
<evidence type="ECO:0000313" key="3">
    <source>
        <dbReference type="EMBL" id="NNV56344.1"/>
    </source>
</evidence>